<dbReference type="InterPro" id="IPR036291">
    <property type="entry name" value="NAD(P)-bd_dom_sf"/>
</dbReference>
<proteinExistence type="inferred from homology"/>
<dbReference type="RefSeq" id="WP_388108500.1">
    <property type="nucleotide sequence ID" value="NZ_JBIAHM010000008.1"/>
</dbReference>
<dbReference type="Gene3D" id="3.40.50.720">
    <property type="entry name" value="NAD(P)-binding Rossmann-like Domain"/>
    <property type="match status" value="1"/>
</dbReference>
<dbReference type="Pfam" id="PF13561">
    <property type="entry name" value="adh_short_C2"/>
    <property type="match status" value="1"/>
</dbReference>
<dbReference type="PRINTS" id="PR00081">
    <property type="entry name" value="GDHRDH"/>
</dbReference>
<name>A0ABW6M5C9_9ACTN</name>
<protein>
    <submittedName>
        <fullName evidence="2">SDR family NAD(P)-dependent oxidoreductase</fullName>
        <ecNumber evidence="2">1.1.1.-</ecNumber>
    </submittedName>
</protein>
<accession>A0ABW6M5C9</accession>
<dbReference type="CDD" id="cd05233">
    <property type="entry name" value="SDR_c"/>
    <property type="match status" value="1"/>
</dbReference>
<sequence>MPHPQTRAALVTGSTDGIGRTTALPLARAGMFVVVTGRDEKRGEETCQAIRDAEGSAALVLADLLDADAVRDLAEAATVAAGGHIDVLVNNAAVPYYAPTAQTPAEDFDSVMAVNVRAPFLLTGALAPAMARRKHGVIVNITGTAAQLGVPGLSLFGATKAALSSMTRTWATEYGRHGVRVNALDLGAIRTPRADEVAHDVLEAYGAAIPAGRPGEPEEVAEVVAFLASPAAAYIQGAVLPVDGSMLVTSPTAPPPDELPAPGPATR</sequence>
<comment type="similarity">
    <text evidence="1">Belongs to the short-chain dehydrogenases/reductases (SDR) family.</text>
</comment>
<dbReference type="Proteomes" id="UP001601303">
    <property type="component" value="Unassembled WGS sequence"/>
</dbReference>
<keyword evidence="2" id="KW-0560">Oxidoreductase</keyword>
<dbReference type="PRINTS" id="PR00080">
    <property type="entry name" value="SDRFAMILY"/>
</dbReference>
<dbReference type="InterPro" id="IPR002347">
    <property type="entry name" value="SDR_fam"/>
</dbReference>
<dbReference type="SUPFAM" id="SSF51735">
    <property type="entry name" value="NAD(P)-binding Rossmann-fold domains"/>
    <property type="match status" value="1"/>
</dbReference>
<evidence type="ECO:0000313" key="2">
    <source>
        <dbReference type="EMBL" id="MFE9601353.1"/>
    </source>
</evidence>
<dbReference type="PANTHER" id="PTHR42879">
    <property type="entry name" value="3-OXOACYL-(ACYL-CARRIER-PROTEIN) REDUCTASE"/>
    <property type="match status" value="1"/>
</dbReference>
<dbReference type="GO" id="GO:0016491">
    <property type="term" value="F:oxidoreductase activity"/>
    <property type="evidence" value="ECO:0007669"/>
    <property type="project" value="UniProtKB-KW"/>
</dbReference>
<gene>
    <name evidence="2" type="ORF">ACFYNQ_22650</name>
</gene>
<keyword evidence="3" id="KW-1185">Reference proteome</keyword>
<dbReference type="EC" id="1.1.1.-" evidence="2"/>
<evidence type="ECO:0000313" key="3">
    <source>
        <dbReference type="Proteomes" id="UP001601303"/>
    </source>
</evidence>
<reference evidence="2 3" key="1">
    <citation type="submission" date="2024-10" db="EMBL/GenBank/DDBJ databases">
        <title>The Natural Products Discovery Center: Release of the First 8490 Sequenced Strains for Exploring Actinobacteria Biosynthetic Diversity.</title>
        <authorList>
            <person name="Kalkreuter E."/>
            <person name="Kautsar S.A."/>
            <person name="Yang D."/>
            <person name="Bader C.D."/>
            <person name="Teijaro C.N."/>
            <person name="Fluegel L."/>
            <person name="Davis C.M."/>
            <person name="Simpson J.R."/>
            <person name="Lauterbach L."/>
            <person name="Steele A.D."/>
            <person name="Gui C."/>
            <person name="Meng S."/>
            <person name="Li G."/>
            <person name="Viehrig K."/>
            <person name="Ye F."/>
            <person name="Su P."/>
            <person name="Kiefer A.F."/>
            <person name="Nichols A."/>
            <person name="Cepeda A.J."/>
            <person name="Yan W."/>
            <person name="Fan B."/>
            <person name="Jiang Y."/>
            <person name="Adhikari A."/>
            <person name="Zheng C.-J."/>
            <person name="Schuster L."/>
            <person name="Cowan T.M."/>
            <person name="Smanski M.J."/>
            <person name="Chevrette M.G."/>
            <person name="De Carvalho L.P.S."/>
            <person name="Shen B."/>
        </authorList>
    </citation>
    <scope>NUCLEOTIDE SEQUENCE [LARGE SCALE GENOMIC DNA]</scope>
    <source>
        <strain evidence="2 3">NPDC006488</strain>
    </source>
</reference>
<dbReference type="InterPro" id="IPR050259">
    <property type="entry name" value="SDR"/>
</dbReference>
<comment type="caution">
    <text evidence="2">The sequence shown here is derived from an EMBL/GenBank/DDBJ whole genome shotgun (WGS) entry which is preliminary data.</text>
</comment>
<dbReference type="PANTHER" id="PTHR42879:SF2">
    <property type="entry name" value="3-OXOACYL-[ACYL-CARRIER-PROTEIN] REDUCTASE FABG"/>
    <property type="match status" value="1"/>
</dbReference>
<dbReference type="EMBL" id="JBIAHM010000008">
    <property type="protein sequence ID" value="MFE9601353.1"/>
    <property type="molecule type" value="Genomic_DNA"/>
</dbReference>
<organism evidence="2 3">
    <name type="scientific">Streptomyces hokutonensis</name>
    <dbReference type="NCBI Taxonomy" id="1306990"/>
    <lineage>
        <taxon>Bacteria</taxon>
        <taxon>Bacillati</taxon>
        <taxon>Actinomycetota</taxon>
        <taxon>Actinomycetes</taxon>
        <taxon>Kitasatosporales</taxon>
        <taxon>Streptomycetaceae</taxon>
        <taxon>Streptomyces</taxon>
    </lineage>
</organism>
<evidence type="ECO:0000256" key="1">
    <source>
        <dbReference type="ARBA" id="ARBA00006484"/>
    </source>
</evidence>